<dbReference type="Gene3D" id="2.60.220.50">
    <property type="match status" value="1"/>
</dbReference>
<feature type="region of interest" description="Disordered" evidence="8">
    <location>
        <begin position="1330"/>
        <end position="1375"/>
    </location>
</feature>
<dbReference type="GO" id="GO:0016020">
    <property type="term" value="C:membrane"/>
    <property type="evidence" value="ECO:0007669"/>
    <property type="project" value="UniProtKB-SubCell"/>
</dbReference>
<evidence type="ECO:0000256" key="8">
    <source>
        <dbReference type="SAM" id="MobiDB-lite"/>
    </source>
</evidence>
<dbReference type="InterPro" id="IPR013783">
    <property type="entry name" value="Ig-like_fold"/>
</dbReference>
<keyword evidence="3 9" id="KW-0812">Transmembrane</keyword>
<dbReference type="SMART" id="SM00303">
    <property type="entry name" value="GPS"/>
    <property type="match status" value="1"/>
</dbReference>
<dbReference type="InterPro" id="IPR002859">
    <property type="entry name" value="PKD/REJ-like"/>
</dbReference>
<name>A0AAV3ZPA0_9GAST</name>
<evidence type="ECO:0000259" key="13">
    <source>
        <dbReference type="PROSITE" id="PS50221"/>
    </source>
</evidence>
<feature type="domain" description="GAIN-B" evidence="13">
    <location>
        <begin position="1726"/>
        <end position="1909"/>
    </location>
</feature>
<feature type="domain" description="PKD" evidence="11">
    <location>
        <begin position="793"/>
        <end position="860"/>
    </location>
</feature>
<reference evidence="14 15" key="1">
    <citation type="journal article" date="2021" name="Elife">
        <title>Chloroplast acquisition without the gene transfer in kleptoplastic sea slugs, Plakobranchus ocellatus.</title>
        <authorList>
            <person name="Maeda T."/>
            <person name="Takahashi S."/>
            <person name="Yoshida T."/>
            <person name="Shimamura S."/>
            <person name="Takaki Y."/>
            <person name="Nagai Y."/>
            <person name="Toyoda A."/>
            <person name="Suzuki Y."/>
            <person name="Arimoto A."/>
            <person name="Ishii H."/>
            <person name="Satoh N."/>
            <person name="Nishiyama T."/>
            <person name="Hasebe M."/>
            <person name="Maruyama T."/>
            <person name="Minagawa J."/>
            <person name="Obokata J."/>
            <person name="Shigenobu S."/>
        </authorList>
    </citation>
    <scope>NUCLEOTIDE SEQUENCE [LARGE SCALE GENOMIC DNA]</scope>
</reference>
<evidence type="ECO:0000256" key="4">
    <source>
        <dbReference type="ARBA" id="ARBA00022989"/>
    </source>
</evidence>
<feature type="compositionally biased region" description="Low complexity" evidence="8">
    <location>
        <begin position="1331"/>
        <end position="1375"/>
    </location>
</feature>
<feature type="transmembrane region" description="Helical" evidence="9">
    <location>
        <begin position="2293"/>
        <end position="2316"/>
    </location>
</feature>
<dbReference type="Pfam" id="PF02010">
    <property type="entry name" value="REJ"/>
    <property type="match status" value="1"/>
</dbReference>
<evidence type="ECO:0000259" key="11">
    <source>
        <dbReference type="PROSITE" id="PS50093"/>
    </source>
</evidence>
<evidence type="ECO:0000256" key="6">
    <source>
        <dbReference type="ARBA" id="ARBA00023157"/>
    </source>
</evidence>
<dbReference type="GO" id="GO:0050982">
    <property type="term" value="P:detection of mechanical stimulus"/>
    <property type="evidence" value="ECO:0007669"/>
    <property type="project" value="TreeGrafter"/>
</dbReference>
<feature type="domain" description="PKD" evidence="11">
    <location>
        <begin position="346"/>
        <end position="383"/>
    </location>
</feature>
<dbReference type="SUPFAM" id="SSF49299">
    <property type="entry name" value="PKD domain"/>
    <property type="match status" value="3"/>
</dbReference>
<evidence type="ECO:0000256" key="9">
    <source>
        <dbReference type="SAM" id="Phobius"/>
    </source>
</evidence>
<dbReference type="PANTHER" id="PTHR10877:SF194">
    <property type="entry name" value="LOCATION OF VULVA DEFECTIVE 1"/>
    <property type="match status" value="1"/>
</dbReference>
<evidence type="ECO:0000256" key="1">
    <source>
        <dbReference type="ARBA" id="ARBA00004370"/>
    </source>
</evidence>
<keyword evidence="4 9" id="KW-1133">Transmembrane helix</keyword>
<dbReference type="CDD" id="cd00146">
    <property type="entry name" value="PKD"/>
    <property type="match status" value="2"/>
</dbReference>
<evidence type="ECO:0000256" key="5">
    <source>
        <dbReference type="ARBA" id="ARBA00023136"/>
    </source>
</evidence>
<dbReference type="InterPro" id="IPR000601">
    <property type="entry name" value="PKD_dom"/>
</dbReference>
<dbReference type="Pfam" id="PF00801">
    <property type="entry name" value="PKD"/>
    <property type="match status" value="2"/>
</dbReference>
<dbReference type="InterPro" id="IPR022409">
    <property type="entry name" value="PKD/Chitinase_dom"/>
</dbReference>
<dbReference type="SMART" id="SM00308">
    <property type="entry name" value="LH2"/>
    <property type="match status" value="1"/>
</dbReference>
<feature type="region of interest" description="Disordered" evidence="8">
    <location>
        <begin position="1287"/>
        <end position="1308"/>
    </location>
</feature>
<dbReference type="PROSITE" id="PS50093">
    <property type="entry name" value="PKD"/>
    <property type="match status" value="2"/>
</dbReference>
<feature type="non-terminal residue" evidence="14">
    <location>
        <position position="2472"/>
    </location>
</feature>
<keyword evidence="15" id="KW-1185">Reference proteome</keyword>
<dbReference type="InterPro" id="IPR035986">
    <property type="entry name" value="PKD_dom_sf"/>
</dbReference>
<dbReference type="InterPro" id="IPR057244">
    <property type="entry name" value="GAIN_B"/>
</dbReference>
<dbReference type="Proteomes" id="UP000735302">
    <property type="component" value="Unassembled WGS sequence"/>
</dbReference>
<evidence type="ECO:0000256" key="2">
    <source>
        <dbReference type="ARBA" id="ARBA00007200"/>
    </source>
</evidence>
<evidence type="ECO:0000256" key="3">
    <source>
        <dbReference type="ARBA" id="ARBA00022692"/>
    </source>
</evidence>
<protein>
    <submittedName>
        <fullName evidence="14">Polycystic kidney disease protein 1-like 2</fullName>
    </submittedName>
</protein>
<evidence type="ECO:0000256" key="10">
    <source>
        <dbReference type="SAM" id="SignalP"/>
    </source>
</evidence>
<evidence type="ECO:0000259" key="12">
    <source>
        <dbReference type="PROSITE" id="PS50095"/>
    </source>
</evidence>
<comment type="caution">
    <text evidence="14">The sequence shown here is derived from an EMBL/GenBank/DDBJ whole genome shotgun (WGS) entry which is preliminary data.</text>
</comment>
<keyword evidence="6" id="KW-1015">Disulfide bond</keyword>
<feature type="transmembrane region" description="Helical" evidence="9">
    <location>
        <begin position="2428"/>
        <end position="2448"/>
    </location>
</feature>
<sequence>MFKLSTRTFVHLMTLLGMIADQAGGQHSRLEPQTLTYVEDGQELFVSFYTPSGCHAYLDSYPHWCLGNISRCDQGISVLVQIRLDSGVTPDHPAQVILTSGGHNPNGDGFYISRKLADQYTIGVALKEDIWRTTFRLISDTVVTLGFTWHENLGLQIYVDGLQVETIASPEKRVTNPEFDGSSSAVMVGVSEFGFPDLQACTYNVKKIDVVNARLNAEAFRTDYNMSGPLFMGCLDADFVEDFYIDTRNIIDISPETQCRILCHSEGKIYSVVRNAVSCTCVNHIDSSQLSYTSCEGKYEAYYVTRVTHSHSYNLVLNSESQSENPYTKPGEDFLFSASLGLKNVEVVYRFDFDDGITVTTTTPPVSHSWLLDGVHHVNVTASLGIVTVLQEMQVTVEDVDEGRAPDVVGLTIARDVTMPLSALYSVRMFDDHTTDCKLSYGDGDVSNSFTVHTFGQSVNMQHNYSVCGLYEVKASCDNTYGNSTARARFYATEMYPEHTILMSGDNFSIPTYGDKDFLNSIAVKLYNTINIGYSVIKDSVVYVETSELVDGVDNEVTLVIKDLSLDRHVLSVRQPVKKPQIMAERTSSAWNLTAIFTIQLDVSDHVWMTINYGSSEPHKVFYLPAILNEIQLFDSAIYPTLGDYRMTVRLQNEMSSTENFLDISVEVPIESLSVDTYNITSLQEEAAFTFDVNMGSISPQKVVFTIDFGDGNVKQIFYRNKKANGFEPLNLRYQYAAWGIYRVKVTAGNNISHVVENVIVHVGENITFIDILTETERVLVGGTIDFILNCPTGSDVEYFLNFGDGTNFTVGELSGPEDSRHSNASAITETFIRVSHVFNKPGTYHARVTVMNTFGSMSADLCPTLSVTDIVPTASCQEPSVSFRDMMTSLDMPLVRKRSVDTLVVVDATFDCSSHDDAVTAEVTYSWKGVRLDSVYADEIENMTLADYTEKTISTYCTFKTLDNFLSINALDLPFGLYRLTVTVSPLDNDLLFTTKHLYIRIIQSEPRAIIEGEDFRTIMRYATAIFDISSSFDPDLVENVRLGLSYYLFFMPQPSLKTSKTWSMSKLLEESSFIAERTLFTTDTQNPFFMYQYGSCFNESAGLTMDLQTYEGKIKFHADSFSQEHISFGVLLWVERNGLSSVADQTVEVRSTNVSLEDLSSLLDLAMNADPDTAIRLCGGAASAILNQEASSADAQEALAESTEAVVKTLGSVASRIDSPNQAATCASAIKTMTSNKDIVSEGSRASAAGAFVSLANGTSNMKGATVDDASNFAGEALGGLGNIFPTAPEKSTAPKRRSSTPEVSTTTTELLGLMASRMANNTDEFGYTTPFTTKATGSTGTTISTRPTSRPTSATPVSTTTASPTTTTTASTYPTTTTQTVITTPTTTIIHTTVGTTLSPAVKATFVDNGDNYTISGITVATLRLNASREYGTTPTITTTTTTATTTTTEAPTTTPVTIPIHPMMYMPRNDPRTSWEIAEELLNSLPEKKTYDELLYYIFDDCLLFRRVMKTAEIQHNCPCISAEAINMMKCDGDFSLQERVFDIMTFYEHPDDLYEAYLVPLDRARDERDKKRKETDKTVAKSGQEALGTVSNVVGSKTSEDDRTERSFETPRLGMKLAKVGVSNATNGTDTGAGKQKMSMPVGDFDMPTNVLKGSAGGCSNVDTLFMGDTDNPFTYAQGNNTVGKGVLSLGYSCNGQPMPVEAAEEPILLWMERDANAYEHSLFVLSTNTKEEVWTNFNYHNVTIDDKNSSLQIVLQPTDEVAEYYVYFKVGERPNMTYYDFIGISPNDKATLLEGYDDLNDTQKEQLRYSVQIPLDMTSSNGTYWIGVKFKSGNIAVEEEIVNTSYTLLHLLSGCRFFDETNDTWSSDGCVVGELTTKYKTQCFCDHLTSFGSDAAMAPNTIDFNNVWAQFDLSENAAVFSTVIVLIGIYIILLVWLRHMDKKDLKKWGALPLEDNLPTDSYHYQFTIQTGVKSNAGTDSQIRFIVSGEEGDSGVRRLAVADGERKHIPRGSIFNYVMSVDSCLGPLTFLRIWHDNSGKGKKKSWYLDQVQINDLQTGEKFIFLCDNWLAVEQGDGMVDRILPVAGIDDLVAFKQLFSSSARKKLANDHLWLSVFSRPTRSNFTRVQRLSCCMSLLFLTMITNAMWFRGETNQENVEAIKLGPVSFTLTQFFIGFASTLIVFPPNFVMMTFFRRCRPKNNAIAQVNQPEVKDKQKFRWKNVNSSSMIWGPKAKKSRLRKLKESVSNILTIHKKNRYSDDIPVEETEKDDEVKIAKPKKKKPWSLPHWCIYIAWVLCFFSIVASGFFTILYSMQWGKEKSNEWLTTFLLSFFQSVIIVQPIKVLLLVAFIACILKKPDLDEEDLDEDINKVLAGRSASSNKDEASLSQIMLQRRTDNSEFQPPDPEELEKSRKNRLMEIKMEAVLKEIAVYTFFLGVIFFLSYQQRDPQSYALGDTIRKNMLSGHEK</sequence>
<dbReference type="InterPro" id="IPR000203">
    <property type="entry name" value="GPS"/>
</dbReference>
<evidence type="ECO:0000256" key="7">
    <source>
        <dbReference type="PROSITE-ProRule" id="PRU00152"/>
    </source>
</evidence>
<keyword evidence="5 9" id="KW-0472">Membrane</keyword>
<dbReference type="InterPro" id="IPR051223">
    <property type="entry name" value="Polycystin"/>
</dbReference>
<dbReference type="SMART" id="SM00089">
    <property type="entry name" value="PKD"/>
    <property type="match status" value="3"/>
</dbReference>
<keyword evidence="10" id="KW-0732">Signal</keyword>
<dbReference type="PROSITE" id="PS50221">
    <property type="entry name" value="GAIN_B"/>
    <property type="match status" value="1"/>
</dbReference>
<feature type="transmembrane region" description="Helical" evidence="9">
    <location>
        <begin position="2132"/>
        <end position="2153"/>
    </location>
</feature>
<evidence type="ECO:0000313" key="15">
    <source>
        <dbReference type="Proteomes" id="UP000735302"/>
    </source>
</evidence>
<dbReference type="GO" id="GO:0005262">
    <property type="term" value="F:calcium channel activity"/>
    <property type="evidence" value="ECO:0007669"/>
    <property type="project" value="TreeGrafter"/>
</dbReference>
<dbReference type="PROSITE" id="PS50095">
    <property type="entry name" value="PLAT"/>
    <property type="match status" value="1"/>
</dbReference>
<feature type="region of interest" description="Disordered" evidence="8">
    <location>
        <begin position="1436"/>
        <end position="1458"/>
    </location>
</feature>
<organism evidence="14 15">
    <name type="scientific">Plakobranchus ocellatus</name>
    <dbReference type="NCBI Taxonomy" id="259542"/>
    <lineage>
        <taxon>Eukaryota</taxon>
        <taxon>Metazoa</taxon>
        <taxon>Spiralia</taxon>
        <taxon>Lophotrochozoa</taxon>
        <taxon>Mollusca</taxon>
        <taxon>Gastropoda</taxon>
        <taxon>Heterobranchia</taxon>
        <taxon>Euthyneura</taxon>
        <taxon>Panpulmonata</taxon>
        <taxon>Sacoglossa</taxon>
        <taxon>Placobranchoidea</taxon>
        <taxon>Plakobranchidae</taxon>
        <taxon>Plakobranchus</taxon>
    </lineage>
</organism>
<dbReference type="SUPFAM" id="SSF49723">
    <property type="entry name" value="Lipase/lipooxygenase domain (PLAT/LH2 domain)"/>
    <property type="match status" value="1"/>
</dbReference>
<feature type="transmembrane region" description="Helical" evidence="9">
    <location>
        <begin position="1923"/>
        <end position="1943"/>
    </location>
</feature>
<proteinExistence type="inferred from homology"/>
<dbReference type="PANTHER" id="PTHR10877">
    <property type="entry name" value="POLYCYSTIN FAMILY MEMBER"/>
    <property type="match status" value="1"/>
</dbReference>
<feature type="chain" id="PRO_5043977320" evidence="10">
    <location>
        <begin position="26"/>
        <end position="2472"/>
    </location>
</feature>
<dbReference type="FunFam" id="2.60.60.20:FF:000022">
    <property type="entry name" value="Uncharacterized protein"/>
    <property type="match status" value="1"/>
</dbReference>
<accession>A0AAV3ZPA0</accession>
<feature type="transmembrane region" description="Helical" evidence="9">
    <location>
        <begin position="2173"/>
        <end position="2194"/>
    </location>
</feature>
<dbReference type="Pfam" id="PF01825">
    <property type="entry name" value="GPS"/>
    <property type="match status" value="1"/>
</dbReference>
<evidence type="ECO:0000313" key="14">
    <source>
        <dbReference type="EMBL" id="GFN96340.1"/>
    </source>
</evidence>
<dbReference type="InterPro" id="IPR036392">
    <property type="entry name" value="PLAT/LH2_dom_sf"/>
</dbReference>
<dbReference type="InterPro" id="IPR046338">
    <property type="entry name" value="GAIN_dom_sf"/>
</dbReference>
<dbReference type="Gene3D" id="2.60.60.20">
    <property type="entry name" value="PLAT/LH2 domain"/>
    <property type="match status" value="1"/>
</dbReference>
<comment type="subcellular location">
    <subcellularLocation>
        <location evidence="1">Membrane</location>
    </subcellularLocation>
</comment>
<feature type="transmembrane region" description="Helical" evidence="9">
    <location>
        <begin position="2336"/>
        <end position="2359"/>
    </location>
</feature>
<feature type="domain" description="PLAT" evidence="12">
    <location>
        <begin position="1968"/>
        <end position="2089"/>
    </location>
</feature>
<dbReference type="Pfam" id="PF01477">
    <property type="entry name" value="PLAT"/>
    <property type="match status" value="1"/>
</dbReference>
<comment type="similarity">
    <text evidence="2">Belongs to the polycystin family.</text>
</comment>
<dbReference type="InterPro" id="IPR001024">
    <property type="entry name" value="PLAT/LH2_dom"/>
</dbReference>
<comment type="caution">
    <text evidence="7">Lacks conserved residue(s) required for the propagation of feature annotation.</text>
</comment>
<dbReference type="EMBL" id="BLXT01002667">
    <property type="protein sequence ID" value="GFN96340.1"/>
    <property type="molecule type" value="Genomic_DNA"/>
</dbReference>
<dbReference type="Gene3D" id="2.60.40.10">
    <property type="entry name" value="Immunoglobulins"/>
    <property type="match status" value="2"/>
</dbReference>
<gene>
    <name evidence="14" type="ORF">PoB_002284600</name>
</gene>
<dbReference type="GO" id="GO:0005929">
    <property type="term" value="C:cilium"/>
    <property type="evidence" value="ECO:0007669"/>
    <property type="project" value="UniProtKB-ARBA"/>
</dbReference>
<feature type="signal peptide" evidence="10">
    <location>
        <begin position="1"/>
        <end position="25"/>
    </location>
</feature>